<comment type="caution">
    <text evidence="2">The sequence shown here is derived from an EMBL/GenBank/DDBJ whole genome shotgun (WGS) entry which is preliminary data.</text>
</comment>
<protein>
    <submittedName>
        <fullName evidence="2">Uncharacterized protein</fullName>
    </submittedName>
</protein>
<name>A0A432VWA9_9GAMM</name>
<feature type="transmembrane region" description="Helical" evidence="1">
    <location>
        <begin position="39"/>
        <end position="60"/>
    </location>
</feature>
<feature type="transmembrane region" description="Helical" evidence="1">
    <location>
        <begin position="14"/>
        <end position="33"/>
    </location>
</feature>
<accession>A0A432VWA9</accession>
<gene>
    <name evidence="2" type="ORF">CWE08_07245</name>
</gene>
<dbReference type="RefSeq" id="WP_126767133.1">
    <property type="nucleotide sequence ID" value="NZ_PIPJ01000004.1"/>
</dbReference>
<keyword evidence="1" id="KW-1133">Transmembrane helix</keyword>
<dbReference type="EMBL" id="PIPJ01000004">
    <property type="protein sequence ID" value="RUO20890.1"/>
    <property type="molecule type" value="Genomic_DNA"/>
</dbReference>
<keyword evidence="1" id="KW-0472">Membrane</keyword>
<keyword evidence="3" id="KW-1185">Reference proteome</keyword>
<keyword evidence="1" id="KW-0812">Transmembrane</keyword>
<dbReference type="AlphaFoldDB" id="A0A432VWA9"/>
<evidence type="ECO:0000256" key="1">
    <source>
        <dbReference type="SAM" id="Phobius"/>
    </source>
</evidence>
<sequence length="294" mass="33162">MQSQQEVYNGEPKLFSNVSKPIFIFWILLSSFVSRNIEGVSFGQVALALLPVAIGIGWFVQNSLKRNVVKISDDAISIERNGKEHASVNWRDVQNAELSINGHKGLDIFDKSGARKIQIPNYIERFNNLVSSVLSHITSKQQHTSKKRYFQQPNVISNFIGWASAFLVLFAYFAFRDYQETGSFHGAFSNNIVIVIIASIFAIHTIYSAWVKPKQLTFHHDHLEVITTLRTVKVPYAQIANAELVGNPWAPVSSKRYFLRISRKDKPGGYTVRGFESNGEELLATLQEQLNADG</sequence>
<reference evidence="3" key="1">
    <citation type="journal article" date="2018" name="Front. Microbiol.">
        <title>Genome-Based Analysis Reveals the Taxonomy and Diversity of the Family Idiomarinaceae.</title>
        <authorList>
            <person name="Liu Y."/>
            <person name="Lai Q."/>
            <person name="Shao Z."/>
        </authorList>
    </citation>
    <scope>NUCLEOTIDE SEQUENCE [LARGE SCALE GENOMIC DNA]</scope>
    <source>
        <strain evidence="3">GBPy7</strain>
    </source>
</reference>
<evidence type="ECO:0000313" key="3">
    <source>
        <dbReference type="Proteomes" id="UP000288395"/>
    </source>
</evidence>
<evidence type="ECO:0000313" key="2">
    <source>
        <dbReference type="EMBL" id="RUO20890.1"/>
    </source>
</evidence>
<organism evidence="2 3">
    <name type="scientific">Aliidiomarina iranensis</name>
    <dbReference type="NCBI Taxonomy" id="1434071"/>
    <lineage>
        <taxon>Bacteria</taxon>
        <taxon>Pseudomonadati</taxon>
        <taxon>Pseudomonadota</taxon>
        <taxon>Gammaproteobacteria</taxon>
        <taxon>Alteromonadales</taxon>
        <taxon>Idiomarinaceae</taxon>
        <taxon>Aliidiomarina</taxon>
    </lineage>
</organism>
<dbReference type="Proteomes" id="UP000288395">
    <property type="component" value="Unassembled WGS sequence"/>
</dbReference>
<feature type="transmembrane region" description="Helical" evidence="1">
    <location>
        <begin position="187"/>
        <end position="210"/>
    </location>
</feature>
<feature type="transmembrane region" description="Helical" evidence="1">
    <location>
        <begin position="155"/>
        <end position="175"/>
    </location>
</feature>
<proteinExistence type="predicted"/>
<dbReference type="OrthoDB" id="6398150at2"/>